<keyword evidence="2" id="KW-1185">Reference proteome</keyword>
<protein>
    <submittedName>
        <fullName evidence="1">Uncharacterized protein</fullName>
    </submittedName>
</protein>
<evidence type="ECO:0000313" key="2">
    <source>
        <dbReference type="Proteomes" id="UP001174909"/>
    </source>
</evidence>
<dbReference type="EMBL" id="CASHTH010003788">
    <property type="protein sequence ID" value="CAI8049400.1"/>
    <property type="molecule type" value="Genomic_DNA"/>
</dbReference>
<evidence type="ECO:0000313" key="1">
    <source>
        <dbReference type="EMBL" id="CAI8049400.1"/>
    </source>
</evidence>
<name>A0AA35TJE5_GEOBA</name>
<organism evidence="1 2">
    <name type="scientific">Geodia barretti</name>
    <name type="common">Barrett's horny sponge</name>
    <dbReference type="NCBI Taxonomy" id="519541"/>
    <lineage>
        <taxon>Eukaryota</taxon>
        <taxon>Metazoa</taxon>
        <taxon>Porifera</taxon>
        <taxon>Demospongiae</taxon>
        <taxon>Heteroscleromorpha</taxon>
        <taxon>Tetractinellida</taxon>
        <taxon>Astrophorina</taxon>
        <taxon>Geodiidae</taxon>
        <taxon>Geodia</taxon>
    </lineage>
</organism>
<proteinExistence type="predicted"/>
<reference evidence="1" key="1">
    <citation type="submission" date="2023-03" db="EMBL/GenBank/DDBJ databases">
        <authorList>
            <person name="Steffen K."/>
            <person name="Cardenas P."/>
        </authorList>
    </citation>
    <scope>NUCLEOTIDE SEQUENCE</scope>
</reference>
<dbReference type="AlphaFoldDB" id="A0AA35TJE5"/>
<feature type="non-terminal residue" evidence="1">
    <location>
        <position position="52"/>
    </location>
</feature>
<comment type="caution">
    <text evidence="1">The sequence shown here is derived from an EMBL/GenBank/DDBJ whole genome shotgun (WGS) entry which is preliminary data.</text>
</comment>
<dbReference type="Proteomes" id="UP001174909">
    <property type="component" value="Unassembled WGS sequence"/>
</dbReference>
<gene>
    <name evidence="1" type="ORF">GBAR_LOCUS27205</name>
</gene>
<accession>A0AA35TJE5</accession>
<sequence>YFDVFRGGDFPLVSPGVPRDGGTVVVLYESLLPALNDPDVVVENDAVGRAWL</sequence>